<keyword evidence="2" id="KW-1185">Reference proteome</keyword>
<organism evidence="1 2">
    <name type="scientific">Plasmopara halstedii</name>
    <name type="common">Downy mildew of sunflower</name>
    <dbReference type="NCBI Taxonomy" id="4781"/>
    <lineage>
        <taxon>Eukaryota</taxon>
        <taxon>Sar</taxon>
        <taxon>Stramenopiles</taxon>
        <taxon>Oomycota</taxon>
        <taxon>Peronosporomycetes</taxon>
        <taxon>Peronosporales</taxon>
        <taxon>Peronosporaceae</taxon>
        <taxon>Plasmopara</taxon>
    </lineage>
</organism>
<reference evidence="2" key="1">
    <citation type="submission" date="2014-09" db="EMBL/GenBank/DDBJ databases">
        <authorList>
            <person name="Sharma Rahul"/>
            <person name="Thines Marco"/>
        </authorList>
    </citation>
    <scope>NUCLEOTIDE SEQUENCE [LARGE SCALE GENOMIC DNA]</scope>
</reference>
<sequence length="51" mass="5615">MTSWCRSAANDLVVCLHDVEVKVAPVEPGRNICGGKTKMTPKAKMILSWEL</sequence>
<name>A0A0P1AW54_PLAHL</name>
<proteinExistence type="predicted"/>
<dbReference type="AlphaFoldDB" id="A0A0P1AW54"/>
<evidence type="ECO:0000313" key="2">
    <source>
        <dbReference type="Proteomes" id="UP000054928"/>
    </source>
</evidence>
<protein>
    <submittedName>
        <fullName evidence="1">Uncharacterized protein</fullName>
    </submittedName>
</protein>
<dbReference type="EMBL" id="CCYD01001640">
    <property type="protein sequence ID" value="CEG45689.1"/>
    <property type="molecule type" value="Genomic_DNA"/>
</dbReference>
<dbReference type="RefSeq" id="XP_024582058.1">
    <property type="nucleotide sequence ID" value="XM_024716462.1"/>
</dbReference>
<dbReference type="Proteomes" id="UP000054928">
    <property type="component" value="Unassembled WGS sequence"/>
</dbReference>
<accession>A0A0P1AW54</accession>
<dbReference type="GeneID" id="36397025"/>
<evidence type="ECO:0000313" key="1">
    <source>
        <dbReference type="EMBL" id="CEG45689.1"/>
    </source>
</evidence>